<dbReference type="SUPFAM" id="SSF50022">
    <property type="entry name" value="ISP domain"/>
    <property type="match status" value="1"/>
</dbReference>
<dbReference type="GO" id="GO:0016020">
    <property type="term" value="C:membrane"/>
    <property type="evidence" value="ECO:0007669"/>
    <property type="project" value="InterPro"/>
</dbReference>
<feature type="domain" description="Rieske" evidence="10">
    <location>
        <begin position="63"/>
        <end position="155"/>
    </location>
</feature>
<evidence type="ECO:0000256" key="3">
    <source>
        <dbReference type="ARBA" id="ARBA00022714"/>
    </source>
</evidence>
<evidence type="ECO:0000256" key="6">
    <source>
        <dbReference type="ARBA" id="ARBA00023014"/>
    </source>
</evidence>
<keyword evidence="3" id="KW-0001">2Fe-2S</keyword>
<gene>
    <name evidence="11" type="ORF">BJZ21_001795</name>
</gene>
<dbReference type="FunFam" id="2.102.10.10:FF:000016">
    <property type="entry name" value="Nitrite reductase/ring-hydroxylating ferredoxin subunit"/>
    <property type="match status" value="1"/>
</dbReference>
<keyword evidence="12" id="KW-1185">Reference proteome</keyword>
<dbReference type="EMBL" id="JACCBG010000001">
    <property type="protein sequence ID" value="NYD41712.1"/>
    <property type="molecule type" value="Genomic_DNA"/>
</dbReference>
<evidence type="ECO:0000256" key="8">
    <source>
        <dbReference type="ARBA" id="ARBA00029586"/>
    </source>
</evidence>
<dbReference type="InterPro" id="IPR014349">
    <property type="entry name" value="Rieske_Fe-S_prot"/>
</dbReference>
<keyword evidence="4" id="KW-0479">Metal-binding</keyword>
<sequence length="156" mass="14813">MTEGSGSGGLTRRHAVSGAVGGIAVVGVLPLLASCSASNGASDSNGSGGGGSAGGAAPAQAGTKLGSVADVPVGGGKVFADEEVVVTQPTQGVYKAFSAVCTHAGCVVNRVADGSIICPCHLSRFSVADGSVQGGPAPRPLPEVKVDVKGGQASVA</sequence>
<dbReference type="Pfam" id="PF00355">
    <property type="entry name" value="Rieske"/>
    <property type="match status" value="1"/>
</dbReference>
<evidence type="ECO:0000256" key="1">
    <source>
        <dbReference type="ARBA" id="ARBA00002494"/>
    </source>
</evidence>
<dbReference type="PANTHER" id="PTHR10134">
    <property type="entry name" value="CYTOCHROME B-C1 COMPLEX SUBUNIT RIESKE, MITOCHONDRIAL"/>
    <property type="match status" value="1"/>
</dbReference>
<evidence type="ECO:0000313" key="11">
    <source>
        <dbReference type="EMBL" id="NYD41712.1"/>
    </source>
</evidence>
<evidence type="ECO:0000256" key="2">
    <source>
        <dbReference type="ARBA" id="ARBA00015816"/>
    </source>
</evidence>
<dbReference type="PRINTS" id="PR00162">
    <property type="entry name" value="RIESKE"/>
</dbReference>
<dbReference type="GO" id="GO:0051537">
    <property type="term" value="F:2 iron, 2 sulfur cluster binding"/>
    <property type="evidence" value="ECO:0007669"/>
    <property type="project" value="UniProtKB-KW"/>
</dbReference>
<comment type="caution">
    <text evidence="11">The sequence shown here is derived from an EMBL/GenBank/DDBJ whole genome shotgun (WGS) entry which is preliminary data.</text>
</comment>
<evidence type="ECO:0000313" key="12">
    <source>
        <dbReference type="Proteomes" id="UP000535511"/>
    </source>
</evidence>
<dbReference type="RefSeq" id="WP_179663422.1">
    <property type="nucleotide sequence ID" value="NZ_JACCBG010000001.1"/>
</dbReference>
<evidence type="ECO:0000256" key="7">
    <source>
        <dbReference type="ARBA" id="ARBA00023157"/>
    </source>
</evidence>
<name>A0A7Y9E656_9ACTN</name>
<reference evidence="11 12" key="1">
    <citation type="submission" date="2020-07" db="EMBL/GenBank/DDBJ databases">
        <title>Sequencing the genomes of 1000 actinobacteria strains.</title>
        <authorList>
            <person name="Klenk H.-P."/>
        </authorList>
    </citation>
    <scope>NUCLEOTIDE SEQUENCE [LARGE SCALE GENOMIC DNA]</scope>
    <source>
        <strain evidence="11 12">DSM 21350</strain>
    </source>
</reference>
<comment type="function">
    <text evidence="1">Iron-sulfur subunit of the cytochrome bc1 complex, an essential component of the respiratory electron transport chain required for ATP synthesis. The bc1 complex catalyzes the oxidation of menaquinol and the reduction of cytochrome c in the respiratory chain. The bc1 complex operates through a Q-cycle mechanism that couples electron transfer to generation of the proton gradient that drives ATP synthesis.</text>
</comment>
<dbReference type="InterPro" id="IPR017941">
    <property type="entry name" value="Rieske_2Fe-2S"/>
</dbReference>
<evidence type="ECO:0000256" key="9">
    <source>
        <dbReference type="ARBA" id="ARBA00034078"/>
    </source>
</evidence>
<protein>
    <recommendedName>
        <fullName evidence="2">Cytochrome bc1 complex Rieske iron-sulfur subunit</fullName>
    </recommendedName>
    <alternativeName>
        <fullName evidence="8">Cytochrome bc1 reductase complex subunit QcrA</fullName>
    </alternativeName>
</protein>
<dbReference type="Gene3D" id="2.102.10.10">
    <property type="entry name" value="Rieske [2Fe-2S] iron-sulphur domain"/>
    <property type="match status" value="1"/>
</dbReference>
<evidence type="ECO:0000259" key="10">
    <source>
        <dbReference type="PROSITE" id="PS51296"/>
    </source>
</evidence>
<dbReference type="GO" id="GO:0016705">
    <property type="term" value="F:oxidoreductase activity, acting on paired donors, with incorporation or reduction of molecular oxygen"/>
    <property type="evidence" value="ECO:0007669"/>
    <property type="project" value="UniProtKB-ARBA"/>
</dbReference>
<proteinExistence type="predicted"/>
<dbReference type="InterPro" id="IPR005805">
    <property type="entry name" value="Rieske_Fe-S_prot_C"/>
</dbReference>
<dbReference type="AlphaFoldDB" id="A0A7Y9E656"/>
<dbReference type="GO" id="GO:0004497">
    <property type="term" value="F:monooxygenase activity"/>
    <property type="evidence" value="ECO:0007669"/>
    <property type="project" value="UniProtKB-ARBA"/>
</dbReference>
<evidence type="ECO:0000256" key="5">
    <source>
        <dbReference type="ARBA" id="ARBA00023004"/>
    </source>
</evidence>
<keyword evidence="7" id="KW-1015">Disulfide bond</keyword>
<dbReference type="Proteomes" id="UP000535511">
    <property type="component" value="Unassembled WGS sequence"/>
</dbReference>
<dbReference type="InterPro" id="IPR036922">
    <property type="entry name" value="Rieske_2Fe-2S_sf"/>
</dbReference>
<comment type="cofactor">
    <cofactor evidence="9">
        <name>[2Fe-2S] cluster</name>
        <dbReference type="ChEBI" id="CHEBI:190135"/>
    </cofactor>
</comment>
<organism evidence="11 12">
    <name type="scientific">Nocardioides panaciterrulae</name>
    <dbReference type="NCBI Taxonomy" id="661492"/>
    <lineage>
        <taxon>Bacteria</taxon>
        <taxon>Bacillati</taxon>
        <taxon>Actinomycetota</taxon>
        <taxon>Actinomycetes</taxon>
        <taxon>Propionibacteriales</taxon>
        <taxon>Nocardioidaceae</taxon>
        <taxon>Nocardioides</taxon>
    </lineage>
</organism>
<dbReference type="PROSITE" id="PS51296">
    <property type="entry name" value="RIESKE"/>
    <property type="match status" value="1"/>
</dbReference>
<evidence type="ECO:0000256" key="4">
    <source>
        <dbReference type="ARBA" id="ARBA00022723"/>
    </source>
</evidence>
<dbReference type="CDD" id="cd03467">
    <property type="entry name" value="Rieske"/>
    <property type="match status" value="1"/>
</dbReference>
<keyword evidence="5" id="KW-0408">Iron</keyword>
<dbReference type="GO" id="GO:0046872">
    <property type="term" value="F:metal ion binding"/>
    <property type="evidence" value="ECO:0007669"/>
    <property type="project" value="UniProtKB-KW"/>
</dbReference>
<keyword evidence="6" id="KW-0411">Iron-sulfur</keyword>
<accession>A0A7Y9E656</accession>